<feature type="chain" id="PRO_5001541146" description="chymotrypsin" evidence="10">
    <location>
        <begin position="18"/>
        <end position="270"/>
    </location>
</feature>
<dbReference type="InterPro" id="IPR033116">
    <property type="entry name" value="TRYPSIN_SER"/>
</dbReference>
<dbReference type="InterPro" id="IPR043504">
    <property type="entry name" value="Peptidase_S1_PA_chymotrypsin"/>
</dbReference>
<protein>
    <recommendedName>
        <fullName evidence="8">chymotrypsin</fullName>
        <ecNumber evidence="8">3.4.21.1</ecNumber>
    </recommendedName>
</protein>
<dbReference type="InterPro" id="IPR001314">
    <property type="entry name" value="Peptidase_S1A"/>
</dbReference>
<organism evidence="12 13">
    <name type="scientific">Ooceraea biroi</name>
    <name type="common">Clonal raider ant</name>
    <name type="synonym">Cerapachys biroi</name>
    <dbReference type="NCBI Taxonomy" id="2015173"/>
    <lineage>
        <taxon>Eukaryota</taxon>
        <taxon>Metazoa</taxon>
        <taxon>Ecdysozoa</taxon>
        <taxon>Arthropoda</taxon>
        <taxon>Hexapoda</taxon>
        <taxon>Insecta</taxon>
        <taxon>Pterygota</taxon>
        <taxon>Neoptera</taxon>
        <taxon>Endopterygota</taxon>
        <taxon>Hymenoptera</taxon>
        <taxon>Apocrita</taxon>
        <taxon>Aculeata</taxon>
        <taxon>Formicoidea</taxon>
        <taxon>Formicidae</taxon>
        <taxon>Dorylinae</taxon>
        <taxon>Ooceraea</taxon>
    </lineage>
</organism>
<keyword evidence="4 9" id="KW-0645">Protease</keyword>
<reference evidence="12 13" key="1">
    <citation type="journal article" date="2014" name="Curr. Biol.">
        <title>The genome of the clonal raider ant Cerapachys biroi.</title>
        <authorList>
            <person name="Oxley P.R."/>
            <person name="Ji L."/>
            <person name="Fetter-Pruneda I."/>
            <person name="McKenzie S.K."/>
            <person name="Li C."/>
            <person name="Hu H."/>
            <person name="Zhang G."/>
            <person name="Kronauer D.J."/>
        </authorList>
    </citation>
    <scope>NUCLEOTIDE SEQUENCE [LARGE SCALE GENOMIC DNA]</scope>
</reference>
<keyword evidence="5 9" id="KW-0378">Hydrolase</keyword>
<name>A0A026WKJ5_OOCBI</name>
<evidence type="ECO:0000313" key="12">
    <source>
        <dbReference type="EMBL" id="EZA56166.1"/>
    </source>
</evidence>
<evidence type="ECO:0000256" key="8">
    <source>
        <dbReference type="ARBA" id="ARBA00044036"/>
    </source>
</evidence>
<evidence type="ECO:0000256" key="4">
    <source>
        <dbReference type="ARBA" id="ARBA00022670"/>
    </source>
</evidence>
<dbReference type="OMA" id="ICANEPT"/>
<gene>
    <name evidence="12" type="ORF">X777_03498</name>
</gene>
<keyword evidence="7" id="KW-1015">Disulfide bond</keyword>
<dbReference type="GO" id="GO:0004252">
    <property type="term" value="F:serine-type endopeptidase activity"/>
    <property type="evidence" value="ECO:0007669"/>
    <property type="project" value="UniProtKB-EC"/>
</dbReference>
<feature type="signal peptide" evidence="10">
    <location>
        <begin position="1"/>
        <end position="17"/>
    </location>
</feature>
<proteinExistence type="inferred from homology"/>
<dbReference type="OrthoDB" id="8440449at2759"/>
<dbReference type="Proteomes" id="UP000053097">
    <property type="component" value="Unassembled WGS sequence"/>
</dbReference>
<dbReference type="InterPro" id="IPR001254">
    <property type="entry name" value="Trypsin_dom"/>
</dbReference>
<accession>A0A026WKJ5</accession>
<evidence type="ECO:0000256" key="10">
    <source>
        <dbReference type="SAM" id="SignalP"/>
    </source>
</evidence>
<evidence type="ECO:0000256" key="7">
    <source>
        <dbReference type="ARBA" id="ARBA00023157"/>
    </source>
</evidence>
<dbReference type="SMART" id="SM00020">
    <property type="entry name" value="Tryp_SPc"/>
    <property type="match status" value="1"/>
</dbReference>
<dbReference type="Gene3D" id="2.40.10.10">
    <property type="entry name" value="Trypsin-like serine proteases"/>
    <property type="match status" value="1"/>
</dbReference>
<sequence length="270" mass="29823">MTFTLLLLVSLLAICHGMPAELDPVELESLELEPALDPRIVGGRNAKPGEIPYQVSLQTISSGHHFCGGVILNQNYVLTAAHCVSGKNVSLISATVGTTNLTRPYKVHLIKSAYVHEKYNRSNSWINDIALLKLQTKFTYNNLVGPVVLPKQNLFVRAGAKAVVSGYGRLWHNGPRTKELNLVTIQIADMTYCKSMYKKHSRNIYNTAHLCANEPTVEKGSCKGDSGGPLTVNGELVGLVSWSYRCSHTEYPSVYTRVPSYVNWIKLHAK</sequence>
<dbReference type="PANTHER" id="PTHR24276:SF91">
    <property type="entry name" value="AT26814P-RELATED"/>
    <property type="match status" value="1"/>
</dbReference>
<dbReference type="InterPro" id="IPR050430">
    <property type="entry name" value="Peptidase_S1"/>
</dbReference>
<dbReference type="EMBL" id="KK107168">
    <property type="protein sequence ID" value="EZA56166.1"/>
    <property type="molecule type" value="Genomic_DNA"/>
</dbReference>
<evidence type="ECO:0000313" key="13">
    <source>
        <dbReference type="Proteomes" id="UP000053097"/>
    </source>
</evidence>
<dbReference type="FunFam" id="2.40.10.10:FF:000047">
    <property type="entry name" value="Trypsin eta"/>
    <property type="match status" value="1"/>
</dbReference>
<dbReference type="InterPro" id="IPR018114">
    <property type="entry name" value="TRYPSIN_HIS"/>
</dbReference>
<dbReference type="PANTHER" id="PTHR24276">
    <property type="entry name" value="POLYSERASE-RELATED"/>
    <property type="match status" value="1"/>
</dbReference>
<comment type="similarity">
    <text evidence="2">Belongs to the peptidase S1 family.</text>
</comment>
<evidence type="ECO:0000256" key="9">
    <source>
        <dbReference type="RuleBase" id="RU363034"/>
    </source>
</evidence>
<dbReference type="GO" id="GO:0016485">
    <property type="term" value="P:protein processing"/>
    <property type="evidence" value="ECO:0007669"/>
    <property type="project" value="UniProtKB-ARBA"/>
</dbReference>
<comment type="subcellular location">
    <subcellularLocation>
        <location evidence="1">Secreted</location>
        <location evidence="1">Extracellular space</location>
    </subcellularLocation>
</comment>
<feature type="domain" description="Peptidase S1" evidence="11">
    <location>
        <begin position="40"/>
        <end position="270"/>
    </location>
</feature>
<dbReference type="GO" id="GO:0005576">
    <property type="term" value="C:extracellular region"/>
    <property type="evidence" value="ECO:0007669"/>
    <property type="project" value="UniProtKB-SubCell"/>
</dbReference>
<dbReference type="EC" id="3.4.21.1" evidence="8"/>
<evidence type="ECO:0000256" key="1">
    <source>
        <dbReference type="ARBA" id="ARBA00004239"/>
    </source>
</evidence>
<dbReference type="PRINTS" id="PR00722">
    <property type="entry name" value="CHYMOTRYPSIN"/>
</dbReference>
<dbReference type="SUPFAM" id="SSF50494">
    <property type="entry name" value="Trypsin-like serine proteases"/>
    <property type="match status" value="1"/>
</dbReference>
<dbReference type="PROSITE" id="PS00135">
    <property type="entry name" value="TRYPSIN_SER"/>
    <property type="match status" value="1"/>
</dbReference>
<evidence type="ECO:0000256" key="2">
    <source>
        <dbReference type="ARBA" id="ARBA00007664"/>
    </source>
</evidence>
<evidence type="ECO:0000256" key="5">
    <source>
        <dbReference type="ARBA" id="ARBA00022801"/>
    </source>
</evidence>
<keyword evidence="10" id="KW-0732">Signal</keyword>
<keyword evidence="3" id="KW-0964">Secreted</keyword>
<dbReference type="PROSITE" id="PS50240">
    <property type="entry name" value="TRYPSIN_DOM"/>
    <property type="match status" value="1"/>
</dbReference>
<evidence type="ECO:0000259" key="11">
    <source>
        <dbReference type="PROSITE" id="PS50240"/>
    </source>
</evidence>
<dbReference type="InterPro" id="IPR009003">
    <property type="entry name" value="Peptidase_S1_PA"/>
</dbReference>
<dbReference type="CDD" id="cd00190">
    <property type="entry name" value="Tryp_SPc"/>
    <property type="match status" value="1"/>
</dbReference>
<evidence type="ECO:0000256" key="6">
    <source>
        <dbReference type="ARBA" id="ARBA00022825"/>
    </source>
</evidence>
<dbReference type="Pfam" id="PF00089">
    <property type="entry name" value="Trypsin"/>
    <property type="match status" value="1"/>
</dbReference>
<keyword evidence="6 9" id="KW-0720">Serine protease</keyword>
<dbReference type="PROSITE" id="PS00134">
    <property type="entry name" value="TRYPSIN_HIS"/>
    <property type="match status" value="1"/>
</dbReference>
<keyword evidence="13" id="KW-1185">Reference proteome</keyword>
<dbReference type="AlphaFoldDB" id="A0A026WKJ5"/>
<evidence type="ECO:0000256" key="3">
    <source>
        <dbReference type="ARBA" id="ARBA00022525"/>
    </source>
</evidence>